<proteinExistence type="predicted"/>
<dbReference type="Proteomes" id="UP000005867">
    <property type="component" value="Chromosome"/>
</dbReference>
<keyword evidence="3" id="KW-0547">Nucleotide-binding</keyword>
<dbReference type="CDD" id="cd03301">
    <property type="entry name" value="ABC_MalK_N"/>
    <property type="match status" value="1"/>
</dbReference>
<evidence type="ECO:0000256" key="5">
    <source>
        <dbReference type="ARBA" id="ARBA00022967"/>
    </source>
</evidence>
<dbReference type="InterPro" id="IPR013611">
    <property type="entry name" value="Transp-assoc_OB_typ2"/>
</dbReference>
<keyword evidence="9" id="KW-1185">Reference proteome</keyword>
<dbReference type="eggNOG" id="arCOG00177">
    <property type="taxonomic scope" value="Archaea"/>
</dbReference>
<dbReference type="SUPFAM" id="SSF52540">
    <property type="entry name" value="P-loop containing nucleoside triphosphate hydrolases"/>
    <property type="match status" value="1"/>
</dbReference>
<evidence type="ECO:0000313" key="9">
    <source>
        <dbReference type="Proteomes" id="UP000005867"/>
    </source>
</evidence>
<gene>
    <name evidence="8" type="ORF">P186_2625</name>
</gene>
<keyword evidence="1" id="KW-0813">Transport</keyword>
<evidence type="ECO:0000256" key="3">
    <source>
        <dbReference type="ARBA" id="ARBA00022741"/>
    </source>
</evidence>
<dbReference type="GO" id="GO:0008643">
    <property type="term" value="P:carbohydrate transport"/>
    <property type="evidence" value="ECO:0007669"/>
    <property type="project" value="InterPro"/>
</dbReference>
<name>G7VDN0_9CREN</name>
<dbReference type="OrthoDB" id="18368at2157"/>
<organism evidence="8 9">
    <name type="scientific">Pyrobaculum ferrireducens</name>
    <dbReference type="NCBI Taxonomy" id="1104324"/>
    <lineage>
        <taxon>Archaea</taxon>
        <taxon>Thermoproteota</taxon>
        <taxon>Thermoprotei</taxon>
        <taxon>Thermoproteales</taxon>
        <taxon>Thermoproteaceae</taxon>
        <taxon>Pyrobaculum</taxon>
    </lineage>
</organism>
<dbReference type="Gene3D" id="2.40.50.140">
    <property type="entry name" value="Nucleic acid-binding proteins"/>
    <property type="match status" value="1"/>
</dbReference>
<dbReference type="PANTHER" id="PTHR43875">
    <property type="entry name" value="MALTODEXTRIN IMPORT ATP-BINDING PROTEIN MSMX"/>
    <property type="match status" value="1"/>
</dbReference>
<dbReference type="RefSeq" id="WP_014289834.1">
    <property type="nucleotide sequence ID" value="NC_016645.1"/>
</dbReference>
<dbReference type="InterPro" id="IPR008995">
    <property type="entry name" value="Mo/tungstate-bd_C_term_dom"/>
</dbReference>
<dbReference type="InterPro" id="IPR027417">
    <property type="entry name" value="P-loop_NTPase"/>
</dbReference>
<dbReference type="KEGG" id="pyr:P186_2625"/>
<keyword evidence="6" id="KW-0472">Membrane</keyword>
<dbReference type="SUPFAM" id="SSF50331">
    <property type="entry name" value="MOP-like"/>
    <property type="match status" value="1"/>
</dbReference>
<evidence type="ECO:0000256" key="6">
    <source>
        <dbReference type="ARBA" id="ARBA00023136"/>
    </source>
</evidence>
<dbReference type="STRING" id="1104324.P186_2625"/>
<reference evidence="8 9" key="1">
    <citation type="journal article" date="2012" name="J. Bacteriol.">
        <title>Complete genome sequence of strain 1860, a crenarchaeon of the genus pyrobaculum able to grow with various electron acceptors.</title>
        <authorList>
            <person name="Mardanov A.V."/>
            <person name="Gumerov V.M."/>
            <person name="Slobodkina G.B."/>
            <person name="Beletsky A.V."/>
            <person name="Bonch-Osmolovskaya E.A."/>
            <person name="Ravin N.V."/>
            <person name="Skryabin K.G."/>
        </authorList>
    </citation>
    <scope>NUCLEOTIDE SEQUENCE [LARGE SCALE GENOMIC DNA]</scope>
    <source>
        <strain evidence="8 9">1860</strain>
    </source>
</reference>
<dbReference type="PROSITE" id="PS50893">
    <property type="entry name" value="ABC_TRANSPORTER_2"/>
    <property type="match status" value="1"/>
</dbReference>
<dbReference type="GO" id="GO:0005524">
    <property type="term" value="F:ATP binding"/>
    <property type="evidence" value="ECO:0007669"/>
    <property type="project" value="UniProtKB-KW"/>
</dbReference>
<keyword evidence="2" id="KW-1003">Cell membrane</keyword>
<dbReference type="PANTHER" id="PTHR43875:SF15">
    <property type="entry name" value="TREHALOSE IMPORT ATP-BINDING PROTEIN SUGC"/>
    <property type="match status" value="1"/>
</dbReference>
<dbReference type="Pfam" id="PF00005">
    <property type="entry name" value="ABC_tran"/>
    <property type="match status" value="1"/>
</dbReference>
<sequence length="355" mass="39910">MTYVVLDNVIKRYGKVLAVDKVSLTVNKGEFVVLLGPSGCGKTTTLRLIAGLEIPDEGRIYIDGVDVTYKEPAERDVAMVFQDYAIYPHMTVYQNIAFPLEVRKRKLRLSKKDIEERVMRIAKLLQIDHLLDRKASQLSGGQQQRVALARALVREPKVWLMDEPLSNLDALIRLQVRAELKRLQRDLGITAIYVTHDQVEALTLADRIAVMNAGRVVQFGTPREIYDAPRHVFVGTFVGNPPMNILRCRPSGDLMQCPGFTLRNPGVKNEVYFGIRPEYIEWSTKPVEGAVKGVVYVVEPIGSEYIINVKLDSEALIKVKTVREVTLQPGDEIYLVFDLKKAVLFDSETGAALSQ</sequence>
<dbReference type="InterPro" id="IPR012340">
    <property type="entry name" value="NA-bd_OB-fold"/>
</dbReference>
<dbReference type="GO" id="GO:0140359">
    <property type="term" value="F:ABC-type transporter activity"/>
    <property type="evidence" value="ECO:0007669"/>
    <property type="project" value="InterPro"/>
</dbReference>
<dbReference type="GO" id="GO:0016887">
    <property type="term" value="F:ATP hydrolysis activity"/>
    <property type="evidence" value="ECO:0007669"/>
    <property type="project" value="InterPro"/>
</dbReference>
<dbReference type="SMART" id="SM00382">
    <property type="entry name" value="AAA"/>
    <property type="match status" value="1"/>
</dbReference>
<dbReference type="FunFam" id="3.40.50.300:FF:000042">
    <property type="entry name" value="Maltose/maltodextrin ABC transporter, ATP-binding protein"/>
    <property type="match status" value="1"/>
</dbReference>
<dbReference type="EMBL" id="CP003098">
    <property type="protein sequence ID" value="AET34009.1"/>
    <property type="molecule type" value="Genomic_DNA"/>
</dbReference>
<feature type="domain" description="ABC transporter" evidence="7">
    <location>
        <begin position="4"/>
        <end position="238"/>
    </location>
</feature>
<dbReference type="InterPro" id="IPR003593">
    <property type="entry name" value="AAA+_ATPase"/>
</dbReference>
<dbReference type="BioCyc" id="PSP1104324:GJSN-2569-MONOMER"/>
<accession>G7VDN0</accession>
<evidence type="ECO:0000313" key="8">
    <source>
        <dbReference type="EMBL" id="AET34009.1"/>
    </source>
</evidence>
<dbReference type="PROSITE" id="PS00211">
    <property type="entry name" value="ABC_TRANSPORTER_1"/>
    <property type="match status" value="1"/>
</dbReference>
<dbReference type="InterPro" id="IPR015855">
    <property type="entry name" value="ABC_transpr_MalK-like"/>
</dbReference>
<dbReference type="InterPro" id="IPR017871">
    <property type="entry name" value="ABC_transporter-like_CS"/>
</dbReference>
<dbReference type="InterPro" id="IPR003439">
    <property type="entry name" value="ABC_transporter-like_ATP-bd"/>
</dbReference>
<keyword evidence="5" id="KW-1278">Translocase</keyword>
<dbReference type="Pfam" id="PF08402">
    <property type="entry name" value="TOBE_2"/>
    <property type="match status" value="1"/>
</dbReference>
<dbReference type="HOGENOM" id="CLU_000604_1_1_2"/>
<dbReference type="InterPro" id="IPR047641">
    <property type="entry name" value="ABC_transpr_MalK/UgpC-like"/>
</dbReference>
<protein>
    <submittedName>
        <fullName evidence="8">Multiple sugar-binding transport ATP-binding protein</fullName>
    </submittedName>
</protein>
<keyword evidence="4 8" id="KW-0067">ATP-binding</keyword>
<evidence type="ECO:0000256" key="1">
    <source>
        <dbReference type="ARBA" id="ARBA00022448"/>
    </source>
</evidence>
<dbReference type="AlphaFoldDB" id="G7VDN0"/>
<dbReference type="Gene3D" id="3.40.50.300">
    <property type="entry name" value="P-loop containing nucleotide triphosphate hydrolases"/>
    <property type="match status" value="1"/>
</dbReference>
<evidence type="ECO:0000256" key="4">
    <source>
        <dbReference type="ARBA" id="ARBA00022840"/>
    </source>
</evidence>
<evidence type="ECO:0000256" key="2">
    <source>
        <dbReference type="ARBA" id="ARBA00022475"/>
    </source>
</evidence>
<evidence type="ECO:0000259" key="7">
    <source>
        <dbReference type="PROSITE" id="PS50893"/>
    </source>
</evidence>
<dbReference type="GO" id="GO:0055052">
    <property type="term" value="C:ATP-binding cassette (ABC) transporter complex, substrate-binding subunit-containing"/>
    <property type="evidence" value="ECO:0007669"/>
    <property type="project" value="TreeGrafter"/>
</dbReference>
<dbReference type="GeneID" id="11594226"/>